<reference evidence="3" key="1">
    <citation type="submission" date="2018-01" db="EMBL/GenBank/DDBJ databases">
        <authorList>
            <person name="Kerou L M."/>
        </authorList>
    </citation>
    <scope>NUCLEOTIDE SEQUENCE [LARGE SCALE GENOMIC DNA]</scope>
    <source>
        <strain evidence="3">SCU2</strain>
    </source>
</reference>
<sequence length="69" mass="8012">MIILEMKFLLFYAEACLYSNSYSIVLVIRMIEVYAIIAFVVGMFGTYTILDIISKRKTKTNMTMVRSNK</sequence>
<dbReference type="AlphaFoldDB" id="A0A2K5APN3"/>
<dbReference type="EMBL" id="LT981265">
    <property type="protein sequence ID" value="SPC33596.1"/>
    <property type="molecule type" value="Genomic_DNA"/>
</dbReference>
<gene>
    <name evidence="2" type="ORF">NCAV_0402</name>
</gene>
<evidence type="ECO:0000313" key="3">
    <source>
        <dbReference type="Proteomes" id="UP000236248"/>
    </source>
</evidence>
<keyword evidence="1" id="KW-0812">Transmembrane</keyword>
<organism evidence="2 3">
    <name type="scientific">Candidatus Nitrosocaldus cavascurensis</name>
    <dbReference type="NCBI Taxonomy" id="2058097"/>
    <lineage>
        <taxon>Archaea</taxon>
        <taxon>Nitrososphaerota</taxon>
        <taxon>Nitrososphaeria</taxon>
        <taxon>Candidatus Nitrosocaldales</taxon>
        <taxon>Candidatus Nitrosocaldaceae</taxon>
        <taxon>Candidatus Nitrosocaldus</taxon>
    </lineage>
</organism>
<evidence type="ECO:0000256" key="1">
    <source>
        <dbReference type="SAM" id="Phobius"/>
    </source>
</evidence>
<feature type="transmembrane region" description="Helical" evidence="1">
    <location>
        <begin position="34"/>
        <end position="54"/>
    </location>
</feature>
<dbReference type="Proteomes" id="UP000236248">
    <property type="component" value="Chromosome NCAV"/>
</dbReference>
<keyword evidence="3" id="KW-1185">Reference proteome</keyword>
<protein>
    <submittedName>
        <fullName evidence="2">Uncharacterized protein</fullName>
    </submittedName>
</protein>
<proteinExistence type="predicted"/>
<accession>A0A2K5APN3</accession>
<dbReference type="KEGG" id="ncv:NCAV_0402"/>
<keyword evidence="1" id="KW-1133">Transmembrane helix</keyword>
<name>A0A2K5APN3_9ARCH</name>
<evidence type="ECO:0000313" key="2">
    <source>
        <dbReference type="EMBL" id="SPC33596.1"/>
    </source>
</evidence>
<keyword evidence="1" id="KW-0472">Membrane</keyword>